<feature type="signal peptide" evidence="1">
    <location>
        <begin position="1"/>
        <end position="23"/>
    </location>
</feature>
<dbReference type="Pfam" id="PF10677">
    <property type="entry name" value="DUF2490"/>
    <property type="match status" value="1"/>
</dbReference>
<gene>
    <name evidence="2" type="ORF">K8W01_11455</name>
</gene>
<reference evidence="2" key="1">
    <citation type="journal article" date="2021" name="PeerJ">
        <title>Extensive microbial diversity within the chicken gut microbiome revealed by metagenomics and culture.</title>
        <authorList>
            <person name="Gilroy R."/>
            <person name="Ravi A."/>
            <person name="Getino M."/>
            <person name="Pursley I."/>
            <person name="Horton D.L."/>
            <person name="Alikhan N.F."/>
            <person name="Baker D."/>
            <person name="Gharbi K."/>
            <person name="Hall N."/>
            <person name="Watson M."/>
            <person name="Adriaenssens E.M."/>
            <person name="Foster-Nyarko E."/>
            <person name="Jarju S."/>
            <person name="Secka A."/>
            <person name="Antonio M."/>
            <person name="Oren A."/>
            <person name="Chaudhuri R.R."/>
            <person name="La Ragione R."/>
            <person name="Hildebrand F."/>
            <person name="Pallen M.J."/>
        </authorList>
    </citation>
    <scope>NUCLEOTIDE SEQUENCE</scope>
    <source>
        <strain evidence="2">316</strain>
    </source>
</reference>
<evidence type="ECO:0000313" key="3">
    <source>
        <dbReference type="Proteomes" id="UP000742631"/>
    </source>
</evidence>
<dbReference type="Proteomes" id="UP000742631">
    <property type="component" value="Unassembled WGS sequence"/>
</dbReference>
<evidence type="ECO:0000256" key="1">
    <source>
        <dbReference type="SAM" id="SignalP"/>
    </source>
</evidence>
<sequence>MVGRTRHLIAALCLAASYGRASAEPVHDGQLWINTTLFGSIGDAAFFAEIQPRFGNGFSQLDQLILRPAVGWKVDQTLTLYQGYAYVETHGAGDGVRTEDRSFQEINWKIGEVSGVKVASRTRFEQRWQSAGRDVGFRLREQLRFAKPLTEEKDSVSAIGWTELFVALNDTDWGARAGFDRIRSFVGLELPIGGQSTVEIGYLNQTARTPASGPTVDHILSLNLLVRN</sequence>
<keyword evidence="1" id="KW-0732">Signal</keyword>
<name>A0A921E2C1_9HYPH</name>
<dbReference type="AlphaFoldDB" id="A0A921E2C1"/>
<feature type="chain" id="PRO_5037540667" evidence="1">
    <location>
        <begin position="24"/>
        <end position="228"/>
    </location>
</feature>
<comment type="caution">
    <text evidence="2">The sequence shown here is derived from an EMBL/GenBank/DDBJ whole genome shotgun (WGS) entry which is preliminary data.</text>
</comment>
<dbReference type="InterPro" id="IPR019619">
    <property type="entry name" value="DUF2490"/>
</dbReference>
<proteinExistence type="predicted"/>
<evidence type="ECO:0000313" key="2">
    <source>
        <dbReference type="EMBL" id="HJE24265.1"/>
    </source>
</evidence>
<dbReference type="EMBL" id="DYYG01000035">
    <property type="protein sequence ID" value="HJE24265.1"/>
    <property type="molecule type" value="Genomic_DNA"/>
</dbReference>
<protein>
    <submittedName>
        <fullName evidence="2">DUF2490 domain-containing protein</fullName>
    </submittedName>
</protein>
<reference evidence="2" key="2">
    <citation type="submission" date="2021-09" db="EMBL/GenBank/DDBJ databases">
        <authorList>
            <person name="Gilroy R."/>
        </authorList>
    </citation>
    <scope>NUCLEOTIDE SEQUENCE</scope>
    <source>
        <strain evidence="2">316</strain>
    </source>
</reference>
<accession>A0A921E2C1</accession>
<organism evidence="2 3">
    <name type="scientific">Methylorubrum populi</name>
    <dbReference type="NCBI Taxonomy" id="223967"/>
    <lineage>
        <taxon>Bacteria</taxon>
        <taxon>Pseudomonadati</taxon>
        <taxon>Pseudomonadota</taxon>
        <taxon>Alphaproteobacteria</taxon>
        <taxon>Hyphomicrobiales</taxon>
        <taxon>Methylobacteriaceae</taxon>
        <taxon>Methylorubrum</taxon>
    </lineage>
</organism>